<dbReference type="GO" id="GO:0140359">
    <property type="term" value="F:ABC-type transporter activity"/>
    <property type="evidence" value="ECO:0007669"/>
    <property type="project" value="InterPro"/>
</dbReference>
<feature type="region of interest" description="Disordered" evidence="8">
    <location>
        <begin position="725"/>
        <end position="787"/>
    </location>
</feature>
<feature type="compositionally biased region" description="Pro residues" evidence="8">
    <location>
        <begin position="750"/>
        <end position="761"/>
    </location>
</feature>
<evidence type="ECO:0008006" key="13">
    <source>
        <dbReference type="Google" id="ProtNLM"/>
    </source>
</evidence>
<organism evidence="12">
    <name type="scientific">Chromera velia CCMP2878</name>
    <dbReference type="NCBI Taxonomy" id="1169474"/>
    <lineage>
        <taxon>Eukaryota</taxon>
        <taxon>Sar</taxon>
        <taxon>Alveolata</taxon>
        <taxon>Colpodellida</taxon>
        <taxon>Chromeraceae</taxon>
        <taxon>Chromera</taxon>
    </lineage>
</organism>
<evidence type="ECO:0000256" key="5">
    <source>
        <dbReference type="ARBA" id="ARBA00022840"/>
    </source>
</evidence>
<dbReference type="EMBL" id="CDMZ01001171">
    <property type="protein sequence ID" value="CEM28440.1"/>
    <property type="molecule type" value="Genomic_DNA"/>
</dbReference>
<evidence type="ECO:0000313" key="12">
    <source>
        <dbReference type="EMBL" id="CEM28440.1"/>
    </source>
</evidence>
<keyword evidence="5" id="KW-0067">ATP-binding</keyword>
<dbReference type="GO" id="GO:0042760">
    <property type="term" value="P:very long-chain fatty acid catabolic process"/>
    <property type="evidence" value="ECO:0007669"/>
    <property type="project" value="TreeGrafter"/>
</dbReference>
<evidence type="ECO:0000256" key="3">
    <source>
        <dbReference type="ARBA" id="ARBA00022692"/>
    </source>
</evidence>
<dbReference type="GO" id="GO:0007031">
    <property type="term" value="P:peroxisome organization"/>
    <property type="evidence" value="ECO:0007669"/>
    <property type="project" value="TreeGrafter"/>
</dbReference>
<protein>
    <recommendedName>
        <fullName evidence="13">ABC transporter domain-containing protein</fullName>
    </recommendedName>
</protein>
<dbReference type="InterPro" id="IPR036640">
    <property type="entry name" value="ABC1_TM_sf"/>
</dbReference>
<dbReference type="SMART" id="SM00382">
    <property type="entry name" value="AAA"/>
    <property type="match status" value="1"/>
</dbReference>
<feature type="transmembrane region" description="Helical" evidence="9">
    <location>
        <begin position="74"/>
        <end position="91"/>
    </location>
</feature>
<feature type="region of interest" description="Disordered" evidence="8">
    <location>
        <begin position="919"/>
        <end position="944"/>
    </location>
</feature>
<keyword evidence="7 9" id="KW-0472">Membrane</keyword>
<name>A0A0G4GFY4_9ALVE</name>
<dbReference type="CDD" id="cd03223">
    <property type="entry name" value="ABCD_peroxisomal_ALDP"/>
    <property type="match status" value="1"/>
</dbReference>
<dbReference type="PANTHER" id="PTHR11384:SF67">
    <property type="entry name" value="ATP-BINDING CASSETTE SUB-FAMILY D MEMBER 1"/>
    <property type="match status" value="1"/>
</dbReference>
<dbReference type="PANTHER" id="PTHR11384">
    <property type="entry name" value="ATP-BINDING CASSETTE, SUB-FAMILY D MEMBER"/>
    <property type="match status" value="1"/>
</dbReference>
<dbReference type="PROSITE" id="PS50893">
    <property type="entry name" value="ABC_TRANSPORTER_2"/>
    <property type="match status" value="1"/>
</dbReference>
<dbReference type="PhylomeDB" id="A0A0G4GFY4"/>
<feature type="compositionally biased region" description="Low complexity" evidence="8">
    <location>
        <begin position="999"/>
        <end position="1010"/>
    </location>
</feature>
<evidence type="ECO:0000259" key="10">
    <source>
        <dbReference type="PROSITE" id="PS50893"/>
    </source>
</evidence>
<dbReference type="GO" id="GO:0015910">
    <property type="term" value="P:long-chain fatty acid import into peroxisome"/>
    <property type="evidence" value="ECO:0007669"/>
    <property type="project" value="TreeGrafter"/>
</dbReference>
<dbReference type="GO" id="GO:0005778">
    <property type="term" value="C:peroxisomal membrane"/>
    <property type="evidence" value="ECO:0007669"/>
    <property type="project" value="TreeGrafter"/>
</dbReference>
<evidence type="ECO:0000256" key="8">
    <source>
        <dbReference type="SAM" id="MobiDB-lite"/>
    </source>
</evidence>
<dbReference type="InterPro" id="IPR011527">
    <property type="entry name" value="ABC1_TM_dom"/>
</dbReference>
<evidence type="ECO:0000256" key="9">
    <source>
        <dbReference type="SAM" id="Phobius"/>
    </source>
</evidence>
<dbReference type="Gene3D" id="1.20.1560.10">
    <property type="entry name" value="ABC transporter type 1, transmembrane domain"/>
    <property type="match status" value="1"/>
</dbReference>
<dbReference type="InterPro" id="IPR027417">
    <property type="entry name" value="P-loop_NTPase"/>
</dbReference>
<dbReference type="SUPFAM" id="SSF90123">
    <property type="entry name" value="ABC transporter transmembrane region"/>
    <property type="match status" value="1"/>
</dbReference>
<feature type="domain" description="ABC transporter" evidence="10">
    <location>
        <begin position="511"/>
        <end position="738"/>
    </location>
</feature>
<feature type="region of interest" description="Disordered" evidence="8">
    <location>
        <begin position="958"/>
        <end position="1081"/>
    </location>
</feature>
<dbReference type="InterPro" id="IPR003593">
    <property type="entry name" value="AAA+_ATPase"/>
</dbReference>
<dbReference type="AlphaFoldDB" id="A0A0G4GFY4"/>
<dbReference type="GO" id="GO:0005524">
    <property type="term" value="F:ATP binding"/>
    <property type="evidence" value="ECO:0007669"/>
    <property type="project" value="UniProtKB-KW"/>
</dbReference>
<dbReference type="InterPro" id="IPR003439">
    <property type="entry name" value="ABC_transporter-like_ATP-bd"/>
</dbReference>
<sequence>MGGGTGEERDSRRLLGQTGSQAWRRGGYVTLLFVIFAYRQWRLLLHRLDTPEGYHDLLKDPQRSRRSRGRVDRVFFYRLAYILKVVVPSWHSQESGLLFLLSLSLVIRTYMSIYIASVNGKVVKAIVDRNFRLFLARIGELGLYSLPASFVNSFIEAAGRLLALRFRTRLTDWLVGRYLSKFNFYQMSNLDSRVDLPDQRLCQDVEKWSNCLAALYSNLTKPILDIVLFSQKLAKSVGAQGPLAVIGWYLASGLIIKFVSPPFGRLTAREQRLEGAYRSAHSNIVTHAEEIAFYKGNQFELSQLQEKYRRLASHAVRITRKRLVMGSFDSLLVKYGAVIVGYSVVGLPVFGPGSEQYLKEGADGDGEVDAAKITQDYVSNSSLLINLAKAIGRVVVSYKEMQLLAGYTHLVFETADALRDVDEGRIVRGHGVNARPAFTLARQEPDSHSVAGQKSGGDPSQETEGDRTGRMQIQRDMSALSLCSEAGIIDLDFDALEEGRGGEVESSLQSLEFENAWLVSPGGETLVKGLSFKVTPGMNVFVLGPNGSGKSSLFRILGELWPLQQGVIRKPAGSSVFYLPQRPYLTDGSLRAQILYPQSETEFWQRGGDDAELEELMAGVRLSYLIRRFEDGWDEENDWADILSGGEQQRIAIARLCYHRPLFALCDECTSAVSIDVEGLLYEFIRQRGITVISISHRMNLLKYHTHILRFDGQGGWSFEMLQPAGGEGGRDPLPSLYGGSRPGAGPGDGIPPVPFPPSVAGPPAGETLWGERDQPQGASGGMPGLHVQSRVQLPPLRGGTLKQTFPGPSWATSTTVPRSPNAFLVDRLNSLQGPPGGQTSLGGGGRTGRPAGTGGWAAVDTPARTGTVTFGGLPAGAAGGLSVHSGPSLHTAASETHSVPVHPLHPFGGGAWNSWSMSGMRGEVPRRGSQGHAIPSSDGPVEGLSDRAVTVAVSLTPDDHTNGAISQRSPELSSPPAAPHPESGQVSGDGLSRFDPHAGSSFASSSPPRGGAGGEGEASSGNGTSGHQPPNGLAPHGTDQTTADRQRTPPPRLLQAQSNAHGGSVLGDGRPRTPSKLLPR</sequence>
<evidence type="ECO:0000256" key="7">
    <source>
        <dbReference type="ARBA" id="ARBA00023136"/>
    </source>
</evidence>
<feature type="compositionally biased region" description="Polar residues" evidence="8">
    <location>
        <begin position="964"/>
        <end position="973"/>
    </location>
</feature>
<dbReference type="GO" id="GO:0016887">
    <property type="term" value="F:ATP hydrolysis activity"/>
    <property type="evidence" value="ECO:0007669"/>
    <property type="project" value="InterPro"/>
</dbReference>
<dbReference type="Pfam" id="PF06472">
    <property type="entry name" value="ABC_membrane_2"/>
    <property type="match status" value="1"/>
</dbReference>
<comment type="similarity">
    <text evidence="1">Belongs to the ABC transporter superfamily. ABCD family. Peroxisomal fatty acyl CoA transporter (TC 3.A.1.203) subfamily.</text>
</comment>
<reference evidence="12" key="1">
    <citation type="submission" date="2014-11" db="EMBL/GenBank/DDBJ databases">
        <authorList>
            <person name="Otto D Thomas"/>
            <person name="Naeem Raeece"/>
        </authorList>
    </citation>
    <scope>NUCLEOTIDE SEQUENCE</scope>
</reference>
<dbReference type="GO" id="GO:0006635">
    <property type="term" value="P:fatty acid beta-oxidation"/>
    <property type="evidence" value="ECO:0007669"/>
    <property type="project" value="TreeGrafter"/>
</dbReference>
<evidence type="ECO:0000256" key="2">
    <source>
        <dbReference type="ARBA" id="ARBA00022448"/>
    </source>
</evidence>
<keyword evidence="2" id="KW-0813">Transport</keyword>
<evidence type="ECO:0000256" key="4">
    <source>
        <dbReference type="ARBA" id="ARBA00022741"/>
    </source>
</evidence>
<feature type="domain" description="ABC transmembrane type-1" evidence="11">
    <location>
        <begin position="99"/>
        <end position="333"/>
    </location>
</feature>
<keyword evidence="3 9" id="KW-0812">Transmembrane</keyword>
<dbReference type="GO" id="GO:0005324">
    <property type="term" value="F:long-chain fatty acid transmembrane transporter activity"/>
    <property type="evidence" value="ECO:0007669"/>
    <property type="project" value="TreeGrafter"/>
</dbReference>
<evidence type="ECO:0000259" key="11">
    <source>
        <dbReference type="PROSITE" id="PS50929"/>
    </source>
</evidence>
<gene>
    <name evidence="12" type="ORF">Cvel_21711</name>
</gene>
<dbReference type="VEuPathDB" id="CryptoDB:Cvel_21711"/>
<dbReference type="InterPro" id="IPR050835">
    <property type="entry name" value="ABC_transporter_sub-D"/>
</dbReference>
<feature type="transmembrane region" description="Helical" evidence="9">
    <location>
        <begin position="97"/>
        <end position="116"/>
    </location>
</feature>
<keyword evidence="6 9" id="KW-1133">Transmembrane helix</keyword>
<evidence type="ECO:0000256" key="6">
    <source>
        <dbReference type="ARBA" id="ARBA00022989"/>
    </source>
</evidence>
<dbReference type="Pfam" id="PF00005">
    <property type="entry name" value="ABC_tran"/>
    <property type="match status" value="1"/>
</dbReference>
<proteinExistence type="inferred from homology"/>
<feature type="region of interest" description="Disordered" evidence="8">
    <location>
        <begin position="437"/>
        <end position="468"/>
    </location>
</feature>
<accession>A0A0G4GFY4</accession>
<keyword evidence="4" id="KW-0547">Nucleotide-binding</keyword>
<dbReference type="Gene3D" id="3.40.50.300">
    <property type="entry name" value="P-loop containing nucleotide triphosphate hydrolases"/>
    <property type="match status" value="1"/>
</dbReference>
<evidence type="ECO:0000256" key="1">
    <source>
        <dbReference type="ARBA" id="ARBA00008575"/>
    </source>
</evidence>
<dbReference type="PROSITE" id="PS50929">
    <property type="entry name" value="ABC_TM1F"/>
    <property type="match status" value="1"/>
</dbReference>
<dbReference type="SUPFAM" id="SSF52540">
    <property type="entry name" value="P-loop containing nucleoside triphosphate hydrolases"/>
    <property type="match status" value="1"/>
</dbReference>
<feature type="compositionally biased region" description="Low complexity" evidence="8">
    <location>
        <begin position="1018"/>
        <end position="1027"/>
    </location>
</feature>